<evidence type="ECO:0000313" key="3">
    <source>
        <dbReference type="Proteomes" id="UP001054945"/>
    </source>
</evidence>
<name>A0AAV4MC09_CAEEX</name>
<gene>
    <name evidence="2" type="ORF">CEXT_180761</name>
</gene>
<proteinExistence type="predicted"/>
<evidence type="ECO:0000256" key="1">
    <source>
        <dbReference type="SAM" id="MobiDB-lite"/>
    </source>
</evidence>
<dbReference type="Proteomes" id="UP001054945">
    <property type="component" value="Unassembled WGS sequence"/>
</dbReference>
<organism evidence="2 3">
    <name type="scientific">Caerostris extrusa</name>
    <name type="common">Bark spider</name>
    <name type="synonym">Caerostris bankana</name>
    <dbReference type="NCBI Taxonomy" id="172846"/>
    <lineage>
        <taxon>Eukaryota</taxon>
        <taxon>Metazoa</taxon>
        <taxon>Ecdysozoa</taxon>
        <taxon>Arthropoda</taxon>
        <taxon>Chelicerata</taxon>
        <taxon>Arachnida</taxon>
        <taxon>Araneae</taxon>
        <taxon>Araneomorphae</taxon>
        <taxon>Entelegynae</taxon>
        <taxon>Araneoidea</taxon>
        <taxon>Araneidae</taxon>
        <taxon>Caerostris</taxon>
    </lineage>
</organism>
<dbReference type="AlphaFoldDB" id="A0AAV4MC09"/>
<evidence type="ECO:0000313" key="2">
    <source>
        <dbReference type="EMBL" id="GIX70012.1"/>
    </source>
</evidence>
<accession>A0AAV4MC09</accession>
<dbReference type="EMBL" id="BPLR01019641">
    <property type="protein sequence ID" value="GIX70012.1"/>
    <property type="molecule type" value="Genomic_DNA"/>
</dbReference>
<protein>
    <submittedName>
        <fullName evidence="2">Uncharacterized protein</fullName>
    </submittedName>
</protein>
<keyword evidence="3" id="KW-1185">Reference proteome</keyword>
<feature type="region of interest" description="Disordered" evidence="1">
    <location>
        <begin position="31"/>
        <end position="64"/>
    </location>
</feature>
<sequence>MCFIPVPGRLRLLPERRRQIPLHIRDRLHLPGPLSGGDDGQQRVRLHPPAGPRRAGRTAGYQPVATADRRLQPRVGGLGRGVLLFPPPPPHSIDHVSNILFHPFHAQRIHSSRKHTDALGGTATVENILYFS</sequence>
<comment type="caution">
    <text evidence="2">The sequence shown here is derived from an EMBL/GenBank/DDBJ whole genome shotgun (WGS) entry which is preliminary data.</text>
</comment>
<reference evidence="2 3" key="1">
    <citation type="submission" date="2021-06" db="EMBL/GenBank/DDBJ databases">
        <title>Caerostris extrusa draft genome.</title>
        <authorList>
            <person name="Kono N."/>
            <person name="Arakawa K."/>
        </authorList>
    </citation>
    <scope>NUCLEOTIDE SEQUENCE [LARGE SCALE GENOMIC DNA]</scope>
</reference>